<reference evidence="2" key="1">
    <citation type="submission" date="2023-01" db="EMBL/GenBank/DDBJ databases">
        <title>Genome assembly of the deep-sea coral Lophelia pertusa.</title>
        <authorList>
            <person name="Herrera S."/>
            <person name="Cordes E."/>
        </authorList>
    </citation>
    <scope>NUCLEOTIDE SEQUENCE</scope>
    <source>
        <strain evidence="2">USNM1676648</strain>
        <tissue evidence="2">Polyp</tissue>
    </source>
</reference>
<evidence type="ECO:0008006" key="4">
    <source>
        <dbReference type="Google" id="ProtNLM"/>
    </source>
</evidence>
<dbReference type="EMBL" id="MU825419">
    <property type="protein sequence ID" value="KAJ7390232.1"/>
    <property type="molecule type" value="Genomic_DNA"/>
</dbReference>
<comment type="caution">
    <text evidence="2">The sequence shown here is derived from an EMBL/GenBank/DDBJ whole genome shotgun (WGS) entry which is preliminary data.</text>
</comment>
<dbReference type="Proteomes" id="UP001163046">
    <property type="component" value="Unassembled WGS sequence"/>
</dbReference>
<evidence type="ECO:0000256" key="1">
    <source>
        <dbReference type="ARBA" id="ARBA00008666"/>
    </source>
</evidence>
<sequence>MKEHGLAVEADEEEFGFGKLLIDYKIPKKSPSKISNKEVEAKEVSKFAGVYSVRSVLQATSENPLMNSNAQQSQLLSWKKASKKKAEKSSSMKPMLVELHVYPGYEPDEVTPLPQPLLAREILSTVIDAQRDLRKKASFKREFQSFVFSKTSEDILQDFFWWYFLERYQANRNIQEMLFNRIAHNYVKMLFTAPVTEYRDKFLKRYPNLMAQAVYCTFCIAFPTSYKQFGDEFKENLVQLIHEWIAGTKPVPRIWDKWNLKALEPKDMRKDEQIKQDASKGSLVSLPVELTEDNLSKQSSLSSVGNKLSQKSLPLIVEEKAPNSSTFPFTQGRDIRRKSVAVRKASQVSGVTNPEELRDSVNRLAPHHANERRSSATSQSFSRLQAKVSSFSAFTGVQKSNRAEKRRESCPVGRGPEFSRCMFDVYGHSPLVEQFLRMQKLSKDSGTSVLIQRTEIKSLPPYPLQPSALFALLSLERVSTDCRLSNVIAWLTSDFKKLDEENSHQRTLFTRKQKEANRDFTRREGELLSRHKDVKKLASLYIWNSRKTEMNTVAEKSQRPLLQPWGMGQRTKPVERVYFDRFQSCQQSSL</sequence>
<evidence type="ECO:0000313" key="2">
    <source>
        <dbReference type="EMBL" id="KAJ7390232.1"/>
    </source>
</evidence>
<name>A0A9W9ZYH9_9CNID</name>
<dbReference type="Pfam" id="PF14922">
    <property type="entry name" value="FWWh"/>
    <property type="match status" value="1"/>
</dbReference>
<organism evidence="2 3">
    <name type="scientific">Desmophyllum pertusum</name>
    <dbReference type="NCBI Taxonomy" id="174260"/>
    <lineage>
        <taxon>Eukaryota</taxon>
        <taxon>Metazoa</taxon>
        <taxon>Cnidaria</taxon>
        <taxon>Anthozoa</taxon>
        <taxon>Hexacorallia</taxon>
        <taxon>Scleractinia</taxon>
        <taxon>Caryophylliina</taxon>
        <taxon>Caryophylliidae</taxon>
        <taxon>Desmophyllum</taxon>
    </lineage>
</organism>
<dbReference type="PANTHER" id="PTHR33560">
    <property type="entry name" value="PROTEIN FAM227B"/>
    <property type="match status" value="1"/>
</dbReference>
<proteinExistence type="inferred from homology"/>
<gene>
    <name evidence="2" type="ORF">OS493_026744</name>
</gene>
<evidence type="ECO:0000313" key="3">
    <source>
        <dbReference type="Proteomes" id="UP001163046"/>
    </source>
</evidence>
<keyword evidence="3" id="KW-1185">Reference proteome</keyword>
<protein>
    <recommendedName>
        <fullName evidence="4">Protein FAM227B</fullName>
    </recommendedName>
</protein>
<dbReference type="PANTHER" id="PTHR33560:SF1">
    <property type="entry name" value="PROTEIN FAM227A"/>
    <property type="match status" value="1"/>
</dbReference>
<dbReference type="AlphaFoldDB" id="A0A9W9ZYH9"/>
<comment type="similarity">
    <text evidence="1">Belongs to the FAM227 family.</text>
</comment>
<dbReference type="InterPro" id="IPR029417">
    <property type="entry name" value="FAM227"/>
</dbReference>
<accession>A0A9W9ZYH9</accession>
<dbReference type="OrthoDB" id="192208at2759"/>